<evidence type="ECO:0000256" key="4">
    <source>
        <dbReference type="ARBA" id="ARBA00022679"/>
    </source>
</evidence>
<dbReference type="InterPro" id="IPR015422">
    <property type="entry name" value="PyrdxlP-dep_Trfase_small"/>
</dbReference>
<geneLocation type="plasmid" evidence="7 8">
    <name>pLPU83d</name>
</geneLocation>
<dbReference type="PROSITE" id="PS00600">
    <property type="entry name" value="AA_TRANSFER_CLASS_3"/>
    <property type="match status" value="1"/>
</dbReference>
<dbReference type="GO" id="GO:0008483">
    <property type="term" value="F:transaminase activity"/>
    <property type="evidence" value="ECO:0007669"/>
    <property type="project" value="UniProtKB-KW"/>
</dbReference>
<evidence type="ECO:0000313" key="8">
    <source>
        <dbReference type="Proteomes" id="UP000019443"/>
    </source>
</evidence>
<dbReference type="GO" id="GO:0030170">
    <property type="term" value="F:pyridoxal phosphate binding"/>
    <property type="evidence" value="ECO:0007669"/>
    <property type="project" value="InterPro"/>
</dbReference>
<dbReference type="Proteomes" id="UP000019443">
    <property type="component" value="Plasmid pLPU83d"/>
</dbReference>
<dbReference type="InterPro" id="IPR015421">
    <property type="entry name" value="PyrdxlP-dep_Trfase_major"/>
</dbReference>
<dbReference type="InterPro" id="IPR015424">
    <property type="entry name" value="PyrdxlP-dep_Trfase"/>
</dbReference>
<dbReference type="HOGENOM" id="CLU_016922_4_1_5"/>
<dbReference type="AlphaFoldDB" id="W6RLU9"/>
<evidence type="ECO:0000256" key="6">
    <source>
        <dbReference type="RuleBase" id="RU003560"/>
    </source>
</evidence>
<dbReference type="InterPro" id="IPR005814">
    <property type="entry name" value="Aminotrans_3"/>
</dbReference>
<dbReference type="CDD" id="cd00610">
    <property type="entry name" value="OAT_like"/>
    <property type="match status" value="1"/>
</dbReference>
<dbReference type="NCBIfam" id="NF004625">
    <property type="entry name" value="PRK05965.1"/>
    <property type="match status" value="1"/>
</dbReference>
<dbReference type="PANTHER" id="PTHR43094">
    <property type="entry name" value="AMINOTRANSFERASE"/>
    <property type="match status" value="1"/>
</dbReference>
<accession>W6RLU9</accession>
<evidence type="ECO:0000313" key="7">
    <source>
        <dbReference type="EMBL" id="CDM62097.1"/>
    </source>
</evidence>
<evidence type="ECO:0000256" key="3">
    <source>
        <dbReference type="ARBA" id="ARBA00022576"/>
    </source>
</evidence>
<evidence type="ECO:0000256" key="5">
    <source>
        <dbReference type="ARBA" id="ARBA00022898"/>
    </source>
</evidence>
<comment type="similarity">
    <text evidence="2 6">Belongs to the class-III pyridoxal-phosphate-dependent aminotransferase family.</text>
</comment>
<dbReference type="Pfam" id="PF00202">
    <property type="entry name" value="Aminotran_3"/>
    <property type="match status" value="1"/>
</dbReference>
<keyword evidence="5 6" id="KW-0663">Pyridoxal phosphate</keyword>
<reference evidence="7" key="1">
    <citation type="submission" date="2013-11" db="EMBL/GenBank/DDBJ databases">
        <title>Draft genome sequence of the broad-host-range Rhizobium sp. LPU83 strain, a member of the low-genetic diversity Oregon-like Rhizobium sp. group.</title>
        <authorList>
            <person name="Wibberg D."/>
            <person name="Puehler A."/>
            <person name="Schlueter A."/>
        </authorList>
    </citation>
    <scope>NUCLEOTIDE SEQUENCE [LARGE SCALE GENOMIC DNA]</scope>
    <source>
        <strain evidence="7">LPU83</strain>
        <plasmid evidence="7">pLPU83d</plasmid>
    </source>
</reference>
<dbReference type="FunFam" id="3.40.640.10:FF:000014">
    <property type="entry name" value="Adenosylmethionine-8-amino-7-oxononanoate aminotransferase, probable"/>
    <property type="match status" value="1"/>
</dbReference>
<dbReference type="SUPFAM" id="SSF53383">
    <property type="entry name" value="PLP-dependent transferases"/>
    <property type="match status" value="1"/>
</dbReference>
<evidence type="ECO:0000256" key="2">
    <source>
        <dbReference type="ARBA" id="ARBA00008954"/>
    </source>
</evidence>
<keyword evidence="8" id="KW-1185">Reference proteome</keyword>
<name>W6RLU9_9HYPH</name>
<dbReference type="EMBL" id="HG916855">
    <property type="protein sequence ID" value="CDM62097.1"/>
    <property type="molecule type" value="Genomic_DNA"/>
</dbReference>
<dbReference type="Gene3D" id="3.90.1150.10">
    <property type="entry name" value="Aspartate Aminotransferase, domain 1"/>
    <property type="match status" value="1"/>
</dbReference>
<evidence type="ECO:0000256" key="1">
    <source>
        <dbReference type="ARBA" id="ARBA00001933"/>
    </source>
</evidence>
<comment type="cofactor">
    <cofactor evidence="1">
        <name>pyridoxal 5'-phosphate</name>
        <dbReference type="ChEBI" id="CHEBI:597326"/>
    </cofactor>
</comment>
<dbReference type="PATRIC" id="fig|348824.6.peg.6385"/>
<protein>
    <submittedName>
        <fullName evidence="7">Adenosylmethionine-8-amino-7-oxononanoateaminotransferase</fullName>
    </submittedName>
</protein>
<proteinExistence type="inferred from homology"/>
<dbReference type="PIRSF" id="PIRSF000521">
    <property type="entry name" value="Transaminase_4ab_Lys_Orn"/>
    <property type="match status" value="1"/>
</dbReference>
<dbReference type="InterPro" id="IPR049704">
    <property type="entry name" value="Aminotrans_3_PPA_site"/>
</dbReference>
<dbReference type="Gene3D" id="3.40.640.10">
    <property type="entry name" value="Type I PLP-dependent aspartate aminotransferase-like (Major domain)"/>
    <property type="match status" value="1"/>
</dbReference>
<sequence>MFSNSLIELDRAHLIHPVASYRGHENLGVRVLTSAFGATVTDANGKQLIDGFAGLWCVNAGYGHDSIVEAAAKQMRELPYATAYFGLGSEPAIRLASELADRAPGDLNHVYFTLGGSDAVDSTIRFIRYYWNARGRPGKDQFISIEQGYHGSSTVGAGLTALPAFHAGFGLPFDWQHKIPSHYAYRNPVGTEPEAIIAASIAALKQKIEELGGAERVAAFYAEPIQGSGGVLVPPKGWMKAMRAVCRELDILFVADEVITGFGRTGPLFACSEDDIVPDLLTVAKGLTSGYVPMGALFMSEHVYQTIADGAGTSAVGHGYTYSAHPVSAAVGLEVLRLYEDGLLENGRRAGARLMAGLESLKDHPLVGDVRGRGMLAAIELVVDKERKTPLPAAAEPARRIFDRAWNNGLVIRAFANGVLGYAPPLCCTEAEIDAIVERTRRTLDETLADNDIRRALVA</sequence>
<organism evidence="7 8">
    <name type="scientific">Rhizobium favelukesii</name>
    <dbReference type="NCBI Taxonomy" id="348824"/>
    <lineage>
        <taxon>Bacteria</taxon>
        <taxon>Pseudomonadati</taxon>
        <taxon>Pseudomonadota</taxon>
        <taxon>Alphaproteobacteria</taxon>
        <taxon>Hyphomicrobiales</taxon>
        <taxon>Rhizobiaceae</taxon>
        <taxon>Rhizobium/Agrobacterium group</taxon>
        <taxon>Rhizobium</taxon>
    </lineage>
</organism>
<dbReference type="KEGG" id="rhl:LPU83_pLPU83d_0727"/>
<dbReference type="PANTHER" id="PTHR43094:SF1">
    <property type="entry name" value="AMINOTRANSFERASE CLASS-III"/>
    <property type="match status" value="1"/>
</dbReference>
<gene>
    <name evidence="7" type="ORF">LPU83_pLPU83d_0727</name>
</gene>
<keyword evidence="7" id="KW-0614">Plasmid</keyword>
<keyword evidence="3" id="KW-0032">Aminotransferase</keyword>
<dbReference type="RefSeq" id="WP_024315494.1">
    <property type="nucleotide sequence ID" value="NZ_ATTO01000022.1"/>
</dbReference>
<keyword evidence="4" id="KW-0808">Transferase</keyword>